<keyword evidence="2" id="KW-1185">Reference proteome</keyword>
<evidence type="ECO:0000313" key="2">
    <source>
        <dbReference type="Proteomes" id="UP000304953"/>
    </source>
</evidence>
<organism evidence="1 2">
    <name type="scientific">Petralouisia muris</name>
    <dbReference type="NCBI Taxonomy" id="3032872"/>
    <lineage>
        <taxon>Bacteria</taxon>
        <taxon>Bacillati</taxon>
        <taxon>Bacillota</taxon>
        <taxon>Clostridia</taxon>
        <taxon>Lachnospirales</taxon>
        <taxon>Lachnospiraceae</taxon>
        <taxon>Petralouisia</taxon>
    </lineage>
</organism>
<sequence>MIPLNPWEHQNAIKALYSKCVEGVCVKHNITRMELDILLFLANNPCFDTASDIIEVRYLSKSQVSSSIKLLEQCGYIRKEYLKCNRKTAHLRICKGAMGIIHDGQAAQEEFISIMLDGFSQEEIDSMKKQNDRILRNINTYLKGKEAE</sequence>
<dbReference type="Proteomes" id="UP000304953">
    <property type="component" value="Unassembled WGS sequence"/>
</dbReference>
<name>A0AC61RP02_9FIRM</name>
<evidence type="ECO:0000313" key="1">
    <source>
        <dbReference type="EMBL" id="TGY89542.1"/>
    </source>
</evidence>
<dbReference type="EMBL" id="SRYA01000085">
    <property type="protein sequence ID" value="TGY89542.1"/>
    <property type="molecule type" value="Genomic_DNA"/>
</dbReference>
<protein>
    <submittedName>
        <fullName evidence="1">MarR family transcriptional regulator</fullName>
    </submittedName>
</protein>
<proteinExistence type="predicted"/>
<gene>
    <name evidence="1" type="ORF">E5329_24480</name>
</gene>
<reference evidence="1" key="1">
    <citation type="submission" date="2019-04" db="EMBL/GenBank/DDBJ databases">
        <title>Microbes associate with the intestines of laboratory mice.</title>
        <authorList>
            <person name="Navarre W."/>
            <person name="Wong E."/>
            <person name="Huang K."/>
            <person name="Tropini C."/>
            <person name="Ng K."/>
            <person name="Yu B."/>
        </authorList>
    </citation>
    <scope>NUCLEOTIDE SEQUENCE</scope>
    <source>
        <strain evidence="1">NM01_1-7b</strain>
    </source>
</reference>
<comment type="caution">
    <text evidence="1">The sequence shown here is derived from an EMBL/GenBank/DDBJ whole genome shotgun (WGS) entry which is preliminary data.</text>
</comment>
<accession>A0AC61RP02</accession>